<sequence>MPQITVGCDLSRAFIDVCQNAGRAISRIQNTKYGIMEWIETLDPTAVIVFEATSGCDSILMDALAARHINYARINPRQAREFARACWASSPRQIASMQEFWPRWGSACL</sequence>
<comment type="caution">
    <text evidence="1">The sequence shown here is derived from an EMBL/GenBank/DDBJ whole genome shotgun (WGS) entry which is preliminary data.</text>
</comment>
<evidence type="ECO:0000313" key="2">
    <source>
        <dbReference type="Proteomes" id="UP000004622"/>
    </source>
</evidence>
<organism evidence="1 2">
    <name type="scientific">Nitratireductor aquibiodomus RA22</name>
    <dbReference type="NCBI Taxonomy" id="1189611"/>
    <lineage>
        <taxon>Bacteria</taxon>
        <taxon>Pseudomonadati</taxon>
        <taxon>Pseudomonadota</taxon>
        <taxon>Alphaproteobacteria</taxon>
        <taxon>Hyphomicrobiales</taxon>
        <taxon>Phyllobacteriaceae</taxon>
        <taxon>Nitratireductor</taxon>
    </lineage>
</organism>
<gene>
    <name evidence="1" type="ORF">A33O_13213</name>
</gene>
<dbReference type="EMBL" id="AJXZ01000032">
    <property type="protein sequence ID" value="EIM74064.1"/>
    <property type="molecule type" value="Genomic_DNA"/>
</dbReference>
<protein>
    <submittedName>
        <fullName evidence="1">Transposase IS116/IS110/IS902 family protein</fullName>
    </submittedName>
</protein>
<name>I5BWW2_9HYPH</name>
<dbReference type="OrthoDB" id="8261795at2"/>
<proteinExistence type="predicted"/>
<dbReference type="RefSeq" id="WP_007009030.1">
    <property type="nucleotide sequence ID" value="NZ_AJXZ01000032.1"/>
</dbReference>
<accession>I5BWW2</accession>
<dbReference type="Proteomes" id="UP000004622">
    <property type="component" value="Unassembled WGS sequence"/>
</dbReference>
<reference evidence="1 2" key="1">
    <citation type="journal article" date="2012" name="J. Bacteriol.">
        <title>Genome Sequence of Nitratireductor aquibiodomus Strain RA22.</title>
        <authorList>
            <person name="Singh A."/>
            <person name="Jangir P.K."/>
            <person name="Kumari C."/>
            <person name="Sharma R."/>
        </authorList>
    </citation>
    <scope>NUCLEOTIDE SEQUENCE [LARGE SCALE GENOMIC DNA]</scope>
    <source>
        <strain evidence="1 2">RA22</strain>
    </source>
</reference>
<dbReference type="AlphaFoldDB" id="I5BWW2"/>
<evidence type="ECO:0000313" key="1">
    <source>
        <dbReference type="EMBL" id="EIM74064.1"/>
    </source>
</evidence>